<accession>A0A0N8NY46</accession>
<evidence type="ECO:0000313" key="2">
    <source>
        <dbReference type="Proteomes" id="UP000050349"/>
    </source>
</evidence>
<dbReference type="EMBL" id="LJXB01000039">
    <property type="protein sequence ID" value="KPU61985.1"/>
    <property type="molecule type" value="Genomic_DNA"/>
</dbReference>
<protein>
    <submittedName>
        <fullName evidence="1">Uncharacterized protein</fullName>
    </submittedName>
</protein>
<dbReference type="PATRIC" id="fig|294.162.peg.226"/>
<evidence type="ECO:0000313" key="1">
    <source>
        <dbReference type="EMBL" id="KPU61985.1"/>
    </source>
</evidence>
<organism evidence="1 2">
    <name type="scientific">Pseudomonas fluorescens</name>
    <dbReference type="NCBI Taxonomy" id="294"/>
    <lineage>
        <taxon>Bacteria</taxon>
        <taxon>Pseudomonadati</taxon>
        <taxon>Pseudomonadota</taxon>
        <taxon>Gammaproteobacteria</taxon>
        <taxon>Pseudomonadales</taxon>
        <taxon>Pseudomonadaceae</taxon>
        <taxon>Pseudomonas</taxon>
    </lineage>
</organism>
<sequence>MQKRLIFAVRVAEGKVAPAALQGIRLNLKNVVLFLNATLRSIRTSDSIKQFLSNVTGGNTRSVIELITGFFGSPNVDSQKIVNIEEEKGGYKIPLHEFTKHSLLGEYAYFNAQSSFVACNIYDVASAADPREHFLGCLIVAYLSSNAGVVDNDGFVSGRNIVIELARQNYVDDQINRILKFLASKRLIETPYAHYREIQVPEQDRPDQLHYRATSVGIYHVRHWAGSFAFLDAMSTDTPIFNEEARDTVCQLASSFTISDRYQKTFAFREYLREQWLLASISVNYFDFTNLINDQEGSFLTVQRFIEKRPVHR</sequence>
<comment type="caution">
    <text evidence="1">The sequence shown here is derived from an EMBL/GenBank/DDBJ whole genome shotgun (WGS) entry which is preliminary data.</text>
</comment>
<gene>
    <name evidence="1" type="ORF">AN403_6144</name>
</gene>
<proteinExistence type="predicted"/>
<dbReference type="Proteomes" id="UP000050349">
    <property type="component" value="Unassembled WGS sequence"/>
</dbReference>
<dbReference type="RefSeq" id="WP_230853126.1">
    <property type="nucleotide sequence ID" value="NZ_LJXB01000039.1"/>
</dbReference>
<dbReference type="AlphaFoldDB" id="A0A0N8NY46"/>
<name>A0A0N8NY46_PSEFL</name>
<reference evidence="1 2" key="1">
    <citation type="submission" date="2015-09" db="EMBL/GenBank/DDBJ databases">
        <authorList>
            <consortium name="Swine Surveillance"/>
        </authorList>
    </citation>
    <scope>NUCLEOTIDE SEQUENCE [LARGE SCALE GENOMIC DNA]</scope>
    <source>
        <strain evidence="1 2">S613</strain>
    </source>
</reference>